<dbReference type="Pfam" id="PF01408">
    <property type="entry name" value="GFO_IDH_MocA"/>
    <property type="match status" value="1"/>
</dbReference>
<accession>A0A2U2PEB6</accession>
<keyword evidence="3" id="KW-0732">Signal</keyword>
<evidence type="ECO:0000259" key="4">
    <source>
        <dbReference type="Pfam" id="PF01408"/>
    </source>
</evidence>
<reference evidence="6 7" key="1">
    <citation type="submission" date="2018-04" db="EMBL/GenBank/DDBJ databases">
        <title>Pedobacter chongqingensis sp. nov., isolated from a rottenly hemp rope.</title>
        <authorList>
            <person name="Cai Y."/>
        </authorList>
    </citation>
    <scope>NUCLEOTIDE SEQUENCE [LARGE SCALE GENOMIC DNA]</scope>
    <source>
        <strain evidence="6 7">FJ4-8</strain>
    </source>
</reference>
<feature type="signal peptide" evidence="3">
    <location>
        <begin position="1"/>
        <end position="33"/>
    </location>
</feature>
<dbReference type="SUPFAM" id="SSF51735">
    <property type="entry name" value="NAD(P)-binding Rossmann-fold domains"/>
    <property type="match status" value="1"/>
</dbReference>
<evidence type="ECO:0000256" key="2">
    <source>
        <dbReference type="ARBA" id="ARBA00023002"/>
    </source>
</evidence>
<dbReference type="PRINTS" id="PR01775">
    <property type="entry name" value="GLFROXRDTASE"/>
</dbReference>
<dbReference type="InterPro" id="IPR000683">
    <property type="entry name" value="Gfo/Idh/MocA-like_OxRdtase_N"/>
</dbReference>
<proteinExistence type="inferred from homology"/>
<dbReference type="SUPFAM" id="SSF55347">
    <property type="entry name" value="Glyceraldehyde-3-phosphate dehydrogenase-like, C-terminal domain"/>
    <property type="match status" value="1"/>
</dbReference>
<feature type="domain" description="GFO/IDH/MocA-like oxidoreductase" evidence="5">
    <location>
        <begin position="180"/>
        <end position="291"/>
    </location>
</feature>
<gene>
    <name evidence="6" type="ORF">DDR33_15125</name>
</gene>
<dbReference type="PANTHER" id="PTHR22604">
    <property type="entry name" value="OXIDOREDUCTASES"/>
    <property type="match status" value="1"/>
</dbReference>
<evidence type="ECO:0000313" key="6">
    <source>
        <dbReference type="EMBL" id="PWG79745.1"/>
    </source>
</evidence>
<dbReference type="InterPro" id="IPR050984">
    <property type="entry name" value="Gfo/Idh/MocA_domain"/>
</dbReference>
<dbReference type="OrthoDB" id="9815825at2"/>
<dbReference type="Gene3D" id="3.40.50.720">
    <property type="entry name" value="NAD(P)-binding Rossmann-like Domain"/>
    <property type="match status" value="1"/>
</dbReference>
<protein>
    <submittedName>
        <fullName evidence="6">Glucose-fructose oxidoreductase</fullName>
    </submittedName>
</protein>
<organism evidence="6 7">
    <name type="scientific">Pararcticibacter amylolyticus</name>
    <dbReference type="NCBI Taxonomy" id="2173175"/>
    <lineage>
        <taxon>Bacteria</taxon>
        <taxon>Pseudomonadati</taxon>
        <taxon>Bacteroidota</taxon>
        <taxon>Sphingobacteriia</taxon>
        <taxon>Sphingobacteriales</taxon>
        <taxon>Sphingobacteriaceae</taxon>
        <taxon>Pararcticibacter</taxon>
    </lineage>
</organism>
<keyword evidence="7" id="KW-1185">Reference proteome</keyword>
<dbReference type="GO" id="GO:0000166">
    <property type="term" value="F:nucleotide binding"/>
    <property type="evidence" value="ECO:0007669"/>
    <property type="project" value="InterPro"/>
</dbReference>
<feature type="domain" description="Gfo/Idh/MocA-like oxidoreductase N-terminal" evidence="4">
    <location>
        <begin position="45"/>
        <end position="168"/>
    </location>
</feature>
<dbReference type="PROSITE" id="PS51257">
    <property type="entry name" value="PROKAR_LIPOPROTEIN"/>
    <property type="match status" value="1"/>
</dbReference>
<dbReference type="PANTHER" id="PTHR22604:SF105">
    <property type="entry name" value="TRANS-1,2-DIHYDROBENZENE-1,2-DIOL DEHYDROGENASE"/>
    <property type="match status" value="1"/>
</dbReference>
<dbReference type="GO" id="GO:0016491">
    <property type="term" value="F:oxidoreductase activity"/>
    <property type="evidence" value="ECO:0007669"/>
    <property type="project" value="UniProtKB-KW"/>
</dbReference>
<dbReference type="InterPro" id="IPR006311">
    <property type="entry name" value="TAT_signal"/>
</dbReference>
<feature type="chain" id="PRO_5015587963" evidence="3">
    <location>
        <begin position="34"/>
        <end position="371"/>
    </location>
</feature>
<dbReference type="EMBL" id="QEAS01000012">
    <property type="protein sequence ID" value="PWG79745.1"/>
    <property type="molecule type" value="Genomic_DNA"/>
</dbReference>
<evidence type="ECO:0000256" key="3">
    <source>
        <dbReference type="SAM" id="SignalP"/>
    </source>
</evidence>
<evidence type="ECO:0000313" key="7">
    <source>
        <dbReference type="Proteomes" id="UP000245647"/>
    </source>
</evidence>
<evidence type="ECO:0000259" key="5">
    <source>
        <dbReference type="Pfam" id="PF22725"/>
    </source>
</evidence>
<dbReference type="Gene3D" id="3.30.360.10">
    <property type="entry name" value="Dihydrodipicolinate Reductase, domain 2"/>
    <property type="match status" value="1"/>
</dbReference>
<comment type="similarity">
    <text evidence="1">Belongs to the Gfo/Idh/MocA family.</text>
</comment>
<dbReference type="RefSeq" id="WP_109416644.1">
    <property type="nucleotide sequence ID" value="NZ_QEAS01000012.1"/>
</dbReference>
<dbReference type="InterPro" id="IPR055170">
    <property type="entry name" value="GFO_IDH_MocA-like_dom"/>
</dbReference>
<dbReference type="Pfam" id="PF22725">
    <property type="entry name" value="GFO_IDH_MocA_C3"/>
    <property type="match status" value="1"/>
</dbReference>
<evidence type="ECO:0000256" key="1">
    <source>
        <dbReference type="ARBA" id="ARBA00010928"/>
    </source>
</evidence>
<dbReference type="AlphaFoldDB" id="A0A2U2PEB6"/>
<dbReference type="Proteomes" id="UP000245647">
    <property type="component" value="Unassembled WGS sequence"/>
</dbReference>
<comment type="caution">
    <text evidence="6">The sequence shown here is derived from an EMBL/GenBank/DDBJ whole genome shotgun (WGS) entry which is preliminary data.</text>
</comment>
<name>A0A2U2PEB6_9SPHI</name>
<dbReference type="InterPro" id="IPR008354">
    <property type="entry name" value="Glc-Fru_OxRdtase_bac"/>
</dbReference>
<sequence length="371" mass="41069">MKHKHQFPRRRFLKLLSYGTGALALTPALNSLAACSLFHQQKKLGIALVGLGGYSTGQLAPALQETKHCRLAGIVTGTPSKAESWSSKYNIPDKNIYNYSNFDSIADNPDIDIVYVVLPVSMHKEFTIRAAQAGKHVICEKPMALNSEECKEMIAACNKAGRMLSIGYRLHFEPHNMEVMRLGQKGIYGRITSIDTANGFTYRGDPNAWRLKKALSGGGALMDMGVYSIQGSRYATGQEPLFVKATEEKTRPELFKEVDETIFWELEFPGGLIAKGKSSYNNSWGYLRVKAEKGEFELEPAFSYGGIAGRTSKGQMNFPQVNQQALQMDDFAQCIMQGKATRVPGEEGLKDMKVIDAIYKSLASGKKERIV</sequence>
<dbReference type="PROSITE" id="PS51318">
    <property type="entry name" value="TAT"/>
    <property type="match status" value="1"/>
</dbReference>
<dbReference type="InterPro" id="IPR036291">
    <property type="entry name" value="NAD(P)-bd_dom_sf"/>
</dbReference>
<keyword evidence="2" id="KW-0560">Oxidoreductase</keyword>